<protein>
    <submittedName>
        <fullName evidence="8">FAD-dependent oxidoreductase</fullName>
    </submittedName>
</protein>
<comment type="caution">
    <text evidence="8">The sequence shown here is derived from an EMBL/GenBank/DDBJ whole genome shotgun (WGS) entry which is preliminary data.</text>
</comment>
<gene>
    <name evidence="8" type="ORF">IQ782_22425</name>
</gene>
<organism evidence="8 9">
    <name type="scientific">Salipiger mangrovisoli</name>
    <dbReference type="NCBI Taxonomy" id="2865933"/>
    <lineage>
        <taxon>Bacteria</taxon>
        <taxon>Pseudomonadati</taxon>
        <taxon>Pseudomonadota</taxon>
        <taxon>Alphaproteobacteria</taxon>
        <taxon>Rhodobacterales</taxon>
        <taxon>Roseobacteraceae</taxon>
        <taxon>Salipiger</taxon>
    </lineage>
</organism>
<name>A0ABR9X846_9RHOB</name>
<evidence type="ECO:0000256" key="5">
    <source>
        <dbReference type="RuleBase" id="RU003968"/>
    </source>
</evidence>
<dbReference type="InterPro" id="IPR000172">
    <property type="entry name" value="GMC_OxRdtase_N"/>
</dbReference>
<evidence type="ECO:0000259" key="6">
    <source>
        <dbReference type="PROSITE" id="PS00623"/>
    </source>
</evidence>
<comment type="similarity">
    <text evidence="2 5">Belongs to the GMC oxidoreductase family.</text>
</comment>
<feature type="domain" description="Glucose-methanol-choline oxidoreductase N-terminal" evidence="6">
    <location>
        <begin position="122"/>
        <end position="145"/>
    </location>
</feature>
<dbReference type="PROSITE" id="PS00624">
    <property type="entry name" value="GMC_OXRED_2"/>
    <property type="match status" value="1"/>
</dbReference>
<dbReference type="InterPro" id="IPR036188">
    <property type="entry name" value="FAD/NAD-bd_sf"/>
</dbReference>
<reference evidence="8 9" key="1">
    <citation type="journal article" date="2021" name="Int. J. Syst. Evol. Microbiol.">
        <title>Salipiger mangrovisoli sp. nov., isolated from mangrove soil and the proposal for the reclassification of Paraphaeobacter pallidus as Salipiger pallidus comb. nov.</title>
        <authorList>
            <person name="Du J."/>
            <person name="Liu Y."/>
            <person name="Pei T."/>
            <person name="Deng M.R."/>
            <person name="Zhu H."/>
        </authorList>
    </citation>
    <scope>NUCLEOTIDE SEQUENCE [LARGE SCALE GENOMIC DNA]</scope>
    <source>
        <strain evidence="8 9">6D45A</strain>
    </source>
</reference>
<dbReference type="SUPFAM" id="SSF54373">
    <property type="entry name" value="FAD-linked reductases, C-terminal domain"/>
    <property type="match status" value="1"/>
</dbReference>
<dbReference type="InterPro" id="IPR007867">
    <property type="entry name" value="GMC_OxRtase_C"/>
</dbReference>
<evidence type="ECO:0000256" key="2">
    <source>
        <dbReference type="ARBA" id="ARBA00010790"/>
    </source>
</evidence>
<proteinExistence type="inferred from homology"/>
<dbReference type="RefSeq" id="WP_194136897.1">
    <property type="nucleotide sequence ID" value="NZ_JADFFK010000020.1"/>
</dbReference>
<dbReference type="Proteomes" id="UP000607796">
    <property type="component" value="Unassembled WGS sequence"/>
</dbReference>
<dbReference type="Gene3D" id="3.30.560.10">
    <property type="entry name" value="Glucose Oxidase, domain 3"/>
    <property type="match status" value="1"/>
</dbReference>
<dbReference type="InterPro" id="IPR019546">
    <property type="entry name" value="TAT_signal_bac_arc"/>
</dbReference>
<dbReference type="InterPro" id="IPR006311">
    <property type="entry name" value="TAT_signal"/>
</dbReference>
<evidence type="ECO:0000256" key="3">
    <source>
        <dbReference type="ARBA" id="ARBA00022630"/>
    </source>
</evidence>
<dbReference type="Pfam" id="PF05199">
    <property type="entry name" value="GMC_oxred_C"/>
    <property type="match status" value="1"/>
</dbReference>
<dbReference type="PROSITE" id="PS51318">
    <property type="entry name" value="TAT"/>
    <property type="match status" value="1"/>
</dbReference>
<evidence type="ECO:0000259" key="7">
    <source>
        <dbReference type="PROSITE" id="PS00624"/>
    </source>
</evidence>
<dbReference type="Pfam" id="PF00732">
    <property type="entry name" value="GMC_oxred_N"/>
    <property type="match status" value="1"/>
</dbReference>
<evidence type="ECO:0000313" key="9">
    <source>
        <dbReference type="Proteomes" id="UP000607796"/>
    </source>
</evidence>
<dbReference type="PIRSF" id="PIRSF000137">
    <property type="entry name" value="Alcohol_oxidase"/>
    <property type="match status" value="1"/>
</dbReference>
<keyword evidence="4 5" id="KW-0274">FAD</keyword>
<dbReference type="NCBIfam" id="TIGR01409">
    <property type="entry name" value="TAT_signal_seq"/>
    <property type="match status" value="1"/>
</dbReference>
<feature type="domain" description="Glucose-methanol-choline oxidoreductase N-terminal" evidence="7">
    <location>
        <begin position="295"/>
        <end position="309"/>
    </location>
</feature>
<comment type="cofactor">
    <cofactor evidence="1">
        <name>FAD</name>
        <dbReference type="ChEBI" id="CHEBI:57692"/>
    </cofactor>
</comment>
<dbReference type="SUPFAM" id="SSF51905">
    <property type="entry name" value="FAD/NAD(P)-binding domain"/>
    <property type="match status" value="1"/>
</dbReference>
<accession>A0ABR9X846</accession>
<keyword evidence="3 5" id="KW-0285">Flavoprotein</keyword>
<keyword evidence="9" id="KW-1185">Reference proteome</keyword>
<evidence type="ECO:0000256" key="4">
    <source>
        <dbReference type="ARBA" id="ARBA00022827"/>
    </source>
</evidence>
<dbReference type="PANTHER" id="PTHR11552">
    <property type="entry name" value="GLUCOSE-METHANOL-CHOLINE GMC OXIDOREDUCTASE"/>
    <property type="match status" value="1"/>
</dbReference>
<dbReference type="EMBL" id="JADFFK010000020">
    <property type="protein sequence ID" value="MBE9639617.1"/>
    <property type="molecule type" value="Genomic_DNA"/>
</dbReference>
<dbReference type="Gene3D" id="3.50.50.60">
    <property type="entry name" value="FAD/NAD(P)-binding domain"/>
    <property type="match status" value="1"/>
</dbReference>
<sequence length="552" mass="59220">MTKDLSSSGLSRRSFIGRTAVASGVLSLGGGLWGASVNPANAQQQQYDYVIIGAGSAGCVLANRLTEEGARVLLIEAGGPDTSEMISTPMRLIELWGTDYDWGYQTVPQEHAAGRQLYWPRGKTLGGSSSLNGMIYVRGNASDYDAWATDFGCEGWDYASVLPYFKKSEDFSRGADEYHGAGGPLHVTADFEPHPVTRAMVEAAQQAGHPLNEDTNGAQQDGVAYVDLNTHDGKRASTAVAFLRPALERENLSLITNARVLKVDLDGTRATGVTYLQEGESRSVSATREVIVCGGAIESPRILMMSGIGPRAHLEEVGITPRHDLPGVGQNLNDHTLCPVIYEGAQQLPPPDDMAITVLHAHLFAKSDPSLPGPDMQPLFFNVPYYAPEMEQPTANAFTFNASGVQPASSGEIRLTGPSIDDPLHIDPKVLSQQHDVDILVMSIKQMREIAGQPALAKWKGREIYPGEDVQDDAALAEYARSAVMSYHHQNGTCAMGTGDMAVVDPELRVRGLEGLRVVDASIFPKVMAGNTNAPVIMVAEKAADLIKAAHS</sequence>
<dbReference type="InterPro" id="IPR012132">
    <property type="entry name" value="GMC_OxRdtase"/>
</dbReference>
<dbReference type="PROSITE" id="PS00623">
    <property type="entry name" value="GMC_OXRED_1"/>
    <property type="match status" value="1"/>
</dbReference>
<evidence type="ECO:0000313" key="8">
    <source>
        <dbReference type="EMBL" id="MBE9639617.1"/>
    </source>
</evidence>
<evidence type="ECO:0000256" key="1">
    <source>
        <dbReference type="ARBA" id="ARBA00001974"/>
    </source>
</evidence>
<dbReference type="PANTHER" id="PTHR11552:SF147">
    <property type="entry name" value="CHOLINE DEHYDROGENASE, MITOCHONDRIAL"/>
    <property type="match status" value="1"/>
</dbReference>